<dbReference type="OrthoDB" id="2935477at2"/>
<dbReference type="STRING" id="1302659.I858_003800"/>
<dbReference type="RefSeq" id="WP_049694795.1">
    <property type="nucleotide sequence ID" value="NZ_CP016540.2"/>
</dbReference>
<protein>
    <submittedName>
        <fullName evidence="1">Uncharacterized protein</fullName>
    </submittedName>
</protein>
<sequence>MTSPKKTSANNQSEKIACKYPVYPIGQNFFVDFGSQESIYGNWQVAENDNAPFYMCRRVFESGNVSRRKSADHYRQFFEAEIHYALNKV</sequence>
<name>A0A1B1RZ04_9BACL</name>
<dbReference type="AlphaFoldDB" id="A0A1B1RZ04"/>
<evidence type="ECO:0000313" key="2">
    <source>
        <dbReference type="Proteomes" id="UP000053354"/>
    </source>
</evidence>
<organism evidence="1 2">
    <name type="scientific">Planococcus versutus</name>
    <dbReference type="NCBI Taxonomy" id="1302659"/>
    <lineage>
        <taxon>Bacteria</taxon>
        <taxon>Bacillati</taxon>
        <taxon>Bacillota</taxon>
        <taxon>Bacilli</taxon>
        <taxon>Bacillales</taxon>
        <taxon>Caryophanaceae</taxon>
        <taxon>Planococcus</taxon>
    </lineage>
</organism>
<proteinExistence type="predicted"/>
<dbReference type="Proteomes" id="UP000053354">
    <property type="component" value="Chromosome"/>
</dbReference>
<gene>
    <name evidence="1" type="ORF">I858_003800</name>
</gene>
<dbReference type="EMBL" id="CP016540">
    <property type="protein sequence ID" value="ANU26154.1"/>
    <property type="molecule type" value="Genomic_DNA"/>
</dbReference>
<reference evidence="1" key="1">
    <citation type="submission" date="2016-10" db="EMBL/GenBank/DDBJ databases">
        <authorList>
            <person name="See-Too W.S."/>
        </authorList>
    </citation>
    <scope>NUCLEOTIDE SEQUENCE</scope>
    <source>
        <strain evidence="1">L10.15</strain>
    </source>
</reference>
<accession>A0A1B1RZ04</accession>
<keyword evidence="2" id="KW-1185">Reference proteome</keyword>
<evidence type="ECO:0000313" key="1">
    <source>
        <dbReference type="EMBL" id="ANU26154.1"/>
    </source>
</evidence>
<dbReference type="KEGG" id="pll:I858_003800"/>